<keyword evidence="2" id="KW-1185">Reference proteome</keyword>
<evidence type="ECO:0000313" key="2">
    <source>
        <dbReference type="Proteomes" id="UP000324748"/>
    </source>
</evidence>
<evidence type="ECO:0000313" key="1">
    <source>
        <dbReference type="EMBL" id="KAA1112676.1"/>
    </source>
</evidence>
<dbReference type="Proteomes" id="UP000324748">
    <property type="component" value="Unassembled WGS sequence"/>
</dbReference>
<comment type="caution">
    <text evidence="1">The sequence shown here is derived from an EMBL/GenBank/DDBJ whole genome shotgun (WGS) entry which is preliminary data.</text>
</comment>
<dbReference type="OrthoDB" id="10392430at2759"/>
<dbReference type="AlphaFoldDB" id="A0A5B0QHI4"/>
<proteinExistence type="predicted"/>
<name>A0A5B0QHI4_PUCGR</name>
<reference evidence="1 2" key="1">
    <citation type="submission" date="2019-05" db="EMBL/GenBank/DDBJ databases">
        <title>Emergence of the Ug99 lineage of the wheat stem rust pathogen through somatic hybridization.</title>
        <authorList>
            <person name="Li F."/>
            <person name="Upadhyaya N.M."/>
            <person name="Sperschneider J."/>
            <person name="Matny O."/>
            <person name="Nguyen-Phuc H."/>
            <person name="Mago R."/>
            <person name="Raley C."/>
            <person name="Miller M.E."/>
            <person name="Silverstein K.A.T."/>
            <person name="Henningsen E."/>
            <person name="Hirsch C.D."/>
            <person name="Visser B."/>
            <person name="Pretorius Z.A."/>
            <person name="Steffenson B.J."/>
            <person name="Schwessinger B."/>
            <person name="Dodds P.N."/>
            <person name="Figueroa M."/>
        </authorList>
    </citation>
    <scope>NUCLEOTIDE SEQUENCE [LARGE SCALE GENOMIC DNA]</scope>
    <source>
        <strain evidence="1">21-0</strain>
    </source>
</reference>
<gene>
    <name evidence="1" type="ORF">PGT21_005913</name>
</gene>
<sequence>MPYVTAVLANPTQNQIQVQAKPFVSPPALVMTFWYSVHNHFPNPSKSSASYLFNRQWSASIGRERKHLWRPRFEPILELPPRRSAPSILNKPATKAHHPRSYFPLFGHYKAFNCYRWQDLGNPK</sequence>
<protein>
    <submittedName>
        <fullName evidence="1">Uncharacterized protein</fullName>
    </submittedName>
</protein>
<organism evidence="1 2">
    <name type="scientific">Puccinia graminis f. sp. tritici</name>
    <dbReference type="NCBI Taxonomy" id="56615"/>
    <lineage>
        <taxon>Eukaryota</taxon>
        <taxon>Fungi</taxon>
        <taxon>Dikarya</taxon>
        <taxon>Basidiomycota</taxon>
        <taxon>Pucciniomycotina</taxon>
        <taxon>Pucciniomycetes</taxon>
        <taxon>Pucciniales</taxon>
        <taxon>Pucciniaceae</taxon>
        <taxon>Puccinia</taxon>
    </lineage>
</organism>
<dbReference type="EMBL" id="VSWC01000015">
    <property type="protein sequence ID" value="KAA1112676.1"/>
    <property type="molecule type" value="Genomic_DNA"/>
</dbReference>
<accession>A0A5B0QHI4</accession>